<gene>
    <name evidence="2" type="ORF">FCC1311_033602</name>
</gene>
<keyword evidence="3" id="KW-1185">Reference proteome</keyword>
<organism evidence="2 3">
    <name type="scientific">Hondaea fermentalgiana</name>
    <dbReference type="NCBI Taxonomy" id="2315210"/>
    <lineage>
        <taxon>Eukaryota</taxon>
        <taxon>Sar</taxon>
        <taxon>Stramenopiles</taxon>
        <taxon>Bigyra</taxon>
        <taxon>Labyrinthulomycetes</taxon>
        <taxon>Thraustochytrida</taxon>
        <taxon>Thraustochytriidae</taxon>
        <taxon>Hondaea</taxon>
    </lineage>
</organism>
<feature type="region of interest" description="Disordered" evidence="1">
    <location>
        <begin position="92"/>
        <end position="130"/>
    </location>
</feature>
<evidence type="ECO:0000313" key="3">
    <source>
        <dbReference type="Proteomes" id="UP000241890"/>
    </source>
</evidence>
<sequence length="229" mass="25709">MPKQQVDGCVTRVFLIVVDWSESAVPNPSGVDARPQLPTHGMAGREAYLREGEVFRRACEDVPPWSGWFWTRNAEGLVWLRHPGFPLELQSSLEQQEQQQQQQQRQQQKSQPGYEARRLQQHQYSAQRACDQSLANHDPEQLMGQAPKETGTEAFLHDLEEPLLDDDDASSVSTSAGKRKTGLLVPEILFAEAYKVPVACFTVIGHDGTRKRLSSSELDTMQVPCPVSL</sequence>
<proteinExistence type="predicted"/>
<accession>A0A2R5G7X1</accession>
<dbReference type="EMBL" id="BEYU01000028">
    <property type="protein sequence ID" value="GBG27137.1"/>
    <property type="molecule type" value="Genomic_DNA"/>
</dbReference>
<name>A0A2R5G7X1_9STRA</name>
<feature type="compositionally biased region" description="Low complexity" evidence="1">
    <location>
        <begin position="92"/>
        <end position="111"/>
    </location>
</feature>
<protein>
    <submittedName>
        <fullName evidence="2">Uncharacterized protein</fullName>
    </submittedName>
</protein>
<dbReference type="AlphaFoldDB" id="A0A2R5G7X1"/>
<dbReference type="InParanoid" id="A0A2R5G7X1"/>
<evidence type="ECO:0000256" key="1">
    <source>
        <dbReference type="SAM" id="MobiDB-lite"/>
    </source>
</evidence>
<evidence type="ECO:0000313" key="2">
    <source>
        <dbReference type="EMBL" id="GBG27137.1"/>
    </source>
</evidence>
<dbReference type="Proteomes" id="UP000241890">
    <property type="component" value="Unassembled WGS sequence"/>
</dbReference>
<comment type="caution">
    <text evidence="2">The sequence shown here is derived from an EMBL/GenBank/DDBJ whole genome shotgun (WGS) entry which is preliminary data.</text>
</comment>
<reference evidence="2 3" key="1">
    <citation type="submission" date="2017-12" db="EMBL/GenBank/DDBJ databases">
        <title>Sequencing, de novo assembly and annotation of complete genome of a new Thraustochytrid species, strain FCC1311.</title>
        <authorList>
            <person name="Sedici K."/>
            <person name="Godart F."/>
            <person name="Aiese Cigliano R."/>
            <person name="Sanseverino W."/>
            <person name="Barakat M."/>
            <person name="Ortet P."/>
            <person name="Marechal E."/>
            <person name="Cagnac O."/>
            <person name="Amato A."/>
        </authorList>
    </citation>
    <scope>NUCLEOTIDE SEQUENCE [LARGE SCALE GENOMIC DNA]</scope>
</reference>